<dbReference type="SUPFAM" id="SSF55331">
    <property type="entry name" value="Tautomerase/MIF"/>
    <property type="match status" value="1"/>
</dbReference>
<dbReference type="PANTHER" id="PTHR38460">
    <property type="entry name" value="TAUTOMERASE YOLI-RELATED"/>
    <property type="match status" value="1"/>
</dbReference>
<evidence type="ECO:0000313" key="2">
    <source>
        <dbReference type="Proteomes" id="UP000782610"/>
    </source>
</evidence>
<evidence type="ECO:0000313" key="1">
    <source>
        <dbReference type="EMBL" id="MBI4924041.1"/>
    </source>
</evidence>
<dbReference type="Gene3D" id="3.30.429.10">
    <property type="entry name" value="Macrophage Migration Inhibitory Factor"/>
    <property type="match status" value="1"/>
</dbReference>
<name>A0A933L7Z3_9HYPH</name>
<accession>A0A933L7Z3</accession>
<reference evidence="1" key="1">
    <citation type="submission" date="2020-07" db="EMBL/GenBank/DDBJ databases">
        <title>Huge and variable diversity of episymbiotic CPR bacteria and DPANN archaea in groundwater ecosystems.</title>
        <authorList>
            <person name="He C.Y."/>
            <person name="Keren R."/>
            <person name="Whittaker M."/>
            <person name="Farag I.F."/>
            <person name="Doudna J."/>
            <person name="Cate J.H.D."/>
            <person name="Banfield J.F."/>
        </authorList>
    </citation>
    <scope>NUCLEOTIDE SEQUENCE</scope>
    <source>
        <strain evidence="1">NC_groundwater_1586_Pr3_B-0.1um_66_15</strain>
    </source>
</reference>
<comment type="caution">
    <text evidence="1">The sequence shown here is derived from an EMBL/GenBank/DDBJ whole genome shotgun (WGS) entry which is preliminary data.</text>
</comment>
<proteinExistence type="predicted"/>
<dbReference type="Proteomes" id="UP000782610">
    <property type="component" value="Unassembled WGS sequence"/>
</dbReference>
<dbReference type="InterPro" id="IPR014347">
    <property type="entry name" value="Tautomerase/MIF_sf"/>
</dbReference>
<sequence length="128" mass="14121">MPICRLETREGWIAGRHAEVIDAIHRAMIETIRIPVHDRDIRILEYPVHAFAPPPGSGPGFSILEITLLVGRSPEAKRRLYAELTREMAAFGLAPTDLKILLNEISGENWGLGGKAVADIDVGFKIDV</sequence>
<dbReference type="Pfam" id="PF14552">
    <property type="entry name" value="Tautomerase_2"/>
    <property type="match status" value="1"/>
</dbReference>
<dbReference type="AlphaFoldDB" id="A0A933L7Z3"/>
<gene>
    <name evidence="1" type="ORF">HY834_20090</name>
</gene>
<dbReference type="InterPro" id="IPR037479">
    <property type="entry name" value="Tauto_MSAD"/>
</dbReference>
<organism evidence="1 2">
    <name type="scientific">Devosia nanyangense</name>
    <dbReference type="NCBI Taxonomy" id="1228055"/>
    <lineage>
        <taxon>Bacteria</taxon>
        <taxon>Pseudomonadati</taxon>
        <taxon>Pseudomonadota</taxon>
        <taxon>Alphaproteobacteria</taxon>
        <taxon>Hyphomicrobiales</taxon>
        <taxon>Devosiaceae</taxon>
        <taxon>Devosia</taxon>
    </lineage>
</organism>
<protein>
    <submittedName>
        <fullName evidence="1">Tautomerase family protein</fullName>
    </submittedName>
</protein>
<dbReference type="EMBL" id="JACRAF010000068">
    <property type="protein sequence ID" value="MBI4924041.1"/>
    <property type="molecule type" value="Genomic_DNA"/>
</dbReference>
<dbReference type="PANTHER" id="PTHR38460:SF1">
    <property type="entry name" value="TAUTOMERASE YOLI-RELATED"/>
    <property type="match status" value="1"/>
</dbReference>